<gene>
    <name evidence="9" type="ORF">GCM10009533_51880</name>
</gene>
<protein>
    <recommendedName>
        <fullName evidence="4">Extracellular small neutral protease</fullName>
        <ecNumber evidence="3">3.4.24.77</ecNumber>
    </recommendedName>
    <alternativeName>
        <fullName evidence="7">Snapalysin</fullName>
    </alternativeName>
</protein>
<dbReference type="InterPro" id="IPR000013">
    <property type="entry name" value="Peptidase_M7"/>
</dbReference>
<keyword evidence="6 9" id="KW-0378">Hydrolase</keyword>
<evidence type="ECO:0000256" key="8">
    <source>
        <dbReference type="SAM" id="SignalP"/>
    </source>
</evidence>
<accession>A0ABP3NNV8</accession>
<keyword evidence="6 9" id="KW-0645">Protease</keyword>
<reference evidence="10" key="1">
    <citation type="journal article" date="2019" name="Int. J. Syst. Evol. Microbiol.">
        <title>The Global Catalogue of Microorganisms (GCM) 10K type strain sequencing project: providing services to taxonomists for standard genome sequencing and annotation.</title>
        <authorList>
            <consortium name="The Broad Institute Genomics Platform"/>
            <consortium name="The Broad Institute Genome Sequencing Center for Infectious Disease"/>
            <person name="Wu L."/>
            <person name="Ma J."/>
        </authorList>
    </citation>
    <scope>NUCLEOTIDE SEQUENCE [LARGE SCALE GENOMIC DNA]</scope>
    <source>
        <strain evidence="10">JCM 10303</strain>
    </source>
</reference>
<proteinExistence type="inferred from homology"/>
<sequence>MSLSRIARPVVGVLLAFAVLLGFPLSASAATAQNVRVVTYDASGAQEFVDAVNQGAQVWNDNVKNVRLEPANGGAADLTVLADDGWPRAQVEGLGQGTIWMGRQAVNEGHDVIRIAAHEIGHILGLPDNRTGVCADLMSGASAGPDCDNAKPNPEEIAEVEQNFAGGAVIPRRLYLETAPALR</sequence>
<dbReference type="RefSeq" id="WP_009947930.1">
    <property type="nucleotide sequence ID" value="NZ_BAAAGS010000042.1"/>
</dbReference>
<dbReference type="SUPFAM" id="SSF55486">
    <property type="entry name" value="Metalloproteases ('zincins'), catalytic domain"/>
    <property type="match status" value="1"/>
</dbReference>
<evidence type="ECO:0000256" key="1">
    <source>
        <dbReference type="ARBA" id="ARBA00000612"/>
    </source>
</evidence>
<evidence type="ECO:0000256" key="2">
    <source>
        <dbReference type="ARBA" id="ARBA00006571"/>
    </source>
</evidence>
<keyword evidence="10" id="KW-1185">Reference proteome</keyword>
<name>A0ABP3NNV8_SACER</name>
<evidence type="ECO:0000313" key="10">
    <source>
        <dbReference type="Proteomes" id="UP001500729"/>
    </source>
</evidence>
<feature type="chain" id="PRO_5045706892" description="Extracellular small neutral protease" evidence="8">
    <location>
        <begin position="30"/>
        <end position="183"/>
    </location>
</feature>
<comment type="caution">
    <text evidence="9">The sequence shown here is derived from an EMBL/GenBank/DDBJ whole genome shotgun (WGS) entry which is preliminary data.</text>
</comment>
<evidence type="ECO:0000256" key="6">
    <source>
        <dbReference type="ARBA" id="ARBA00023049"/>
    </source>
</evidence>
<evidence type="ECO:0000256" key="7">
    <source>
        <dbReference type="ARBA" id="ARBA00029927"/>
    </source>
</evidence>
<evidence type="ECO:0000256" key="3">
    <source>
        <dbReference type="ARBA" id="ARBA00012325"/>
    </source>
</evidence>
<comment type="catalytic activity">
    <reaction evidence="1">
        <text>Hydrolyzes proteins with a preference for Tyr or Phe in the P1' position. Has no action on amino-acid p-nitroanilides.</text>
        <dbReference type="EC" id="3.4.24.77"/>
    </reaction>
</comment>
<keyword evidence="6 9" id="KW-0482">Metalloprotease</keyword>
<dbReference type="Pfam" id="PF02031">
    <property type="entry name" value="Peptidase_M7"/>
    <property type="match status" value="1"/>
</dbReference>
<evidence type="ECO:0000313" key="9">
    <source>
        <dbReference type="EMBL" id="GAA0546693.1"/>
    </source>
</evidence>
<dbReference type="Gene3D" id="3.40.390.10">
    <property type="entry name" value="Collagenase (Catalytic Domain)"/>
    <property type="match status" value="1"/>
</dbReference>
<dbReference type="EMBL" id="BAAAGS010000042">
    <property type="protein sequence ID" value="GAA0546693.1"/>
    <property type="molecule type" value="Genomic_DNA"/>
</dbReference>
<dbReference type="EC" id="3.4.24.77" evidence="3"/>
<evidence type="ECO:0000256" key="5">
    <source>
        <dbReference type="ARBA" id="ARBA00022723"/>
    </source>
</evidence>
<dbReference type="GO" id="GO:0008237">
    <property type="term" value="F:metallopeptidase activity"/>
    <property type="evidence" value="ECO:0007669"/>
    <property type="project" value="UniProtKB-KW"/>
</dbReference>
<organism evidence="9 10">
    <name type="scientific">Saccharopolyspora erythraea</name>
    <name type="common">Streptomyces erythraeus</name>
    <dbReference type="NCBI Taxonomy" id="1836"/>
    <lineage>
        <taxon>Bacteria</taxon>
        <taxon>Bacillati</taxon>
        <taxon>Actinomycetota</taxon>
        <taxon>Actinomycetes</taxon>
        <taxon>Pseudonocardiales</taxon>
        <taxon>Pseudonocardiaceae</taxon>
        <taxon>Saccharopolyspora</taxon>
    </lineage>
</organism>
<keyword evidence="8" id="KW-0732">Signal</keyword>
<dbReference type="InterPro" id="IPR024079">
    <property type="entry name" value="MetalloPept_cat_dom_sf"/>
</dbReference>
<evidence type="ECO:0000256" key="4">
    <source>
        <dbReference type="ARBA" id="ARBA00019129"/>
    </source>
</evidence>
<feature type="signal peptide" evidence="8">
    <location>
        <begin position="1"/>
        <end position="29"/>
    </location>
</feature>
<comment type="similarity">
    <text evidence="2">Belongs to the peptidase M7 family.</text>
</comment>
<dbReference type="Proteomes" id="UP001500729">
    <property type="component" value="Unassembled WGS sequence"/>
</dbReference>
<keyword evidence="5" id="KW-0479">Metal-binding</keyword>
<dbReference type="PRINTS" id="PR00787">
    <property type="entry name" value="NEUTRALPTASE"/>
</dbReference>